<dbReference type="AlphaFoldDB" id="A0A1L8WRN9"/>
<keyword evidence="2" id="KW-1185">Reference proteome</keyword>
<dbReference type="Proteomes" id="UP000182152">
    <property type="component" value="Unassembled WGS sequence"/>
</dbReference>
<evidence type="ECO:0000313" key="2">
    <source>
        <dbReference type="Proteomes" id="UP000182152"/>
    </source>
</evidence>
<sequence length="104" mass="12090">MNNNYKKREKQMNINKSTLNFITDGVVTCKQLADFYDTFHMDREFSDAVNFLSGSIVVDMGQLKDELYASEDSHELGAVEFMQKHYPSAVLFIDLIPKEKRKFI</sequence>
<reference evidence="1 2" key="1">
    <citation type="submission" date="2014-12" db="EMBL/GenBank/DDBJ databases">
        <title>Draft genome sequences of 29 type strains of Enterococci.</title>
        <authorList>
            <person name="Zhong Z."/>
            <person name="Sun Z."/>
            <person name="Liu W."/>
            <person name="Zhang W."/>
            <person name="Zhang H."/>
        </authorList>
    </citation>
    <scope>NUCLEOTIDE SEQUENCE [LARGE SCALE GENOMIC DNA]</scope>
    <source>
        <strain evidence="1 2">DSM 15687</strain>
    </source>
</reference>
<accession>A0A1L8WRN9</accession>
<dbReference type="STRING" id="150033.RV14_GL000912"/>
<comment type="caution">
    <text evidence="1">The sequence shown here is derived from an EMBL/GenBank/DDBJ whole genome shotgun (WGS) entry which is preliminary data.</text>
</comment>
<evidence type="ECO:0000313" key="1">
    <source>
        <dbReference type="EMBL" id="OJG83678.1"/>
    </source>
</evidence>
<name>A0A1L8WRN9_9ENTE</name>
<organism evidence="1 2">
    <name type="scientific">Enterococcus ratti</name>
    <dbReference type="NCBI Taxonomy" id="150033"/>
    <lineage>
        <taxon>Bacteria</taxon>
        <taxon>Bacillati</taxon>
        <taxon>Bacillota</taxon>
        <taxon>Bacilli</taxon>
        <taxon>Lactobacillales</taxon>
        <taxon>Enterococcaceae</taxon>
        <taxon>Enterococcus</taxon>
    </lineage>
</organism>
<protein>
    <submittedName>
        <fullName evidence="1">Uncharacterized protein</fullName>
    </submittedName>
</protein>
<gene>
    <name evidence="1" type="ORF">RV14_GL000912</name>
</gene>
<dbReference type="EMBL" id="JXLB01000002">
    <property type="protein sequence ID" value="OJG83678.1"/>
    <property type="molecule type" value="Genomic_DNA"/>
</dbReference>
<proteinExistence type="predicted"/>